<keyword evidence="2" id="KW-0238">DNA-binding</keyword>
<keyword evidence="1" id="KW-0805">Transcription regulation</keyword>
<organism evidence="5 6">
    <name type="scientific">Pseudomonas xionganensis</name>
    <dbReference type="NCBI Taxonomy" id="2654845"/>
    <lineage>
        <taxon>Bacteria</taxon>
        <taxon>Pseudomonadati</taxon>
        <taxon>Pseudomonadota</taxon>
        <taxon>Gammaproteobacteria</taxon>
        <taxon>Pseudomonadales</taxon>
        <taxon>Pseudomonadaceae</taxon>
        <taxon>Pseudomonas</taxon>
    </lineage>
</organism>
<protein>
    <submittedName>
        <fullName evidence="5">Helix-turn-helix domain-containing protein</fullName>
    </submittedName>
</protein>
<accession>A0A6I4KPL2</accession>
<comment type="caution">
    <text evidence="5">The sequence shown here is derived from an EMBL/GenBank/DDBJ whole genome shotgun (WGS) entry which is preliminary data.</text>
</comment>
<dbReference type="Pfam" id="PF12625">
    <property type="entry name" value="Arabinose_bd"/>
    <property type="match status" value="1"/>
</dbReference>
<name>A0A6I4KPL2_9PSED</name>
<gene>
    <name evidence="5" type="ORF">GJV18_02940</name>
</gene>
<dbReference type="SMART" id="SM00342">
    <property type="entry name" value="HTH_ARAC"/>
    <property type="match status" value="1"/>
</dbReference>
<proteinExistence type="predicted"/>
<reference evidence="5 6" key="1">
    <citation type="submission" date="2019-11" db="EMBL/GenBank/DDBJ databases">
        <title>Pseudomonas flavidum sp. nov., isolated from Baiyang Lake.</title>
        <authorList>
            <person name="Zhao Y."/>
        </authorList>
    </citation>
    <scope>NUCLEOTIDE SEQUENCE [LARGE SCALE GENOMIC DNA]</scope>
    <source>
        <strain evidence="6">R-22-3 w-18</strain>
    </source>
</reference>
<dbReference type="PANTHER" id="PTHR47894:SF1">
    <property type="entry name" value="HTH-TYPE TRANSCRIPTIONAL REGULATOR VQSM"/>
    <property type="match status" value="1"/>
</dbReference>
<evidence type="ECO:0000256" key="2">
    <source>
        <dbReference type="ARBA" id="ARBA00023125"/>
    </source>
</evidence>
<dbReference type="InterPro" id="IPR009057">
    <property type="entry name" value="Homeodomain-like_sf"/>
</dbReference>
<sequence length="349" mass="38899">MPQNLPPSAALSHSPTLRRLLYEALATLGFDPTDTYRRAYGGATVAPLLLDGRQEHDNAPRFWQALAGITGDADIGLHLAEVMQPRPLDVVGYLLLAARDLGQALEAFVRFQHILSGGFAARLELAGEQARLIFDLNYRGIGSLRQQMECLALLLLKMLASVSDGEFRISGLGFRHLAPSRLSEQRRLFGLTPAFAQDHDVLVFARDLLARPSRSANPRLFAVLWGEAERELAELQENQLLNRVRYWLEVNLGLSRCDLAGCARALDLTPAALQRALLEQASSFRRLHDEVRRARALHLLQQGLAIREVARACGFAELSPFYRAFRRWQGETPQGYRQLLSVADAETLA</sequence>
<dbReference type="GO" id="GO:0000976">
    <property type="term" value="F:transcription cis-regulatory region binding"/>
    <property type="evidence" value="ECO:0007669"/>
    <property type="project" value="TreeGrafter"/>
</dbReference>
<dbReference type="RefSeq" id="WP_160343226.1">
    <property type="nucleotide sequence ID" value="NZ_WKJZ01000001.1"/>
</dbReference>
<dbReference type="Pfam" id="PF12833">
    <property type="entry name" value="HTH_18"/>
    <property type="match status" value="1"/>
</dbReference>
<dbReference type="AlphaFoldDB" id="A0A6I4KPL2"/>
<evidence type="ECO:0000313" key="6">
    <source>
        <dbReference type="Proteomes" id="UP000429555"/>
    </source>
</evidence>
<dbReference type="InterPro" id="IPR032687">
    <property type="entry name" value="AraC-type_N"/>
</dbReference>
<evidence type="ECO:0000259" key="4">
    <source>
        <dbReference type="PROSITE" id="PS01124"/>
    </source>
</evidence>
<dbReference type="InterPro" id="IPR018060">
    <property type="entry name" value="HTH_AraC"/>
</dbReference>
<dbReference type="EMBL" id="WKJZ01000001">
    <property type="protein sequence ID" value="MVW74265.1"/>
    <property type="molecule type" value="Genomic_DNA"/>
</dbReference>
<evidence type="ECO:0000256" key="3">
    <source>
        <dbReference type="ARBA" id="ARBA00023163"/>
    </source>
</evidence>
<dbReference type="PANTHER" id="PTHR47894">
    <property type="entry name" value="HTH-TYPE TRANSCRIPTIONAL REGULATOR GADX"/>
    <property type="match status" value="1"/>
</dbReference>
<evidence type="ECO:0000313" key="5">
    <source>
        <dbReference type="EMBL" id="MVW74265.1"/>
    </source>
</evidence>
<dbReference type="GO" id="GO:0003700">
    <property type="term" value="F:DNA-binding transcription factor activity"/>
    <property type="evidence" value="ECO:0007669"/>
    <property type="project" value="InterPro"/>
</dbReference>
<keyword evidence="6" id="KW-1185">Reference proteome</keyword>
<dbReference type="Gene3D" id="1.10.10.60">
    <property type="entry name" value="Homeodomain-like"/>
    <property type="match status" value="1"/>
</dbReference>
<feature type="domain" description="HTH araC/xylS-type" evidence="4">
    <location>
        <begin position="242"/>
        <end position="339"/>
    </location>
</feature>
<dbReference type="SUPFAM" id="SSF46689">
    <property type="entry name" value="Homeodomain-like"/>
    <property type="match status" value="1"/>
</dbReference>
<dbReference type="Proteomes" id="UP000429555">
    <property type="component" value="Unassembled WGS sequence"/>
</dbReference>
<keyword evidence="3" id="KW-0804">Transcription</keyword>
<dbReference type="PROSITE" id="PS01124">
    <property type="entry name" value="HTH_ARAC_FAMILY_2"/>
    <property type="match status" value="1"/>
</dbReference>
<dbReference type="GO" id="GO:0005829">
    <property type="term" value="C:cytosol"/>
    <property type="evidence" value="ECO:0007669"/>
    <property type="project" value="TreeGrafter"/>
</dbReference>
<evidence type="ECO:0000256" key="1">
    <source>
        <dbReference type="ARBA" id="ARBA00023015"/>
    </source>
</evidence>